<protein>
    <recommendedName>
        <fullName evidence="6">Outer membrane protein assembly factor BamD</fullName>
    </recommendedName>
</protein>
<comment type="subunit">
    <text evidence="6">Part of the Bam complex.</text>
</comment>
<keyword evidence="4 6" id="KW-0998">Cell outer membrane</keyword>
<evidence type="ECO:0000256" key="8">
    <source>
        <dbReference type="SAM" id="SignalP"/>
    </source>
</evidence>
<evidence type="ECO:0000259" key="9">
    <source>
        <dbReference type="Pfam" id="PF13525"/>
    </source>
</evidence>
<feature type="region of interest" description="Disordered" evidence="7">
    <location>
        <begin position="304"/>
        <end position="324"/>
    </location>
</feature>
<evidence type="ECO:0000256" key="5">
    <source>
        <dbReference type="ARBA" id="ARBA00023288"/>
    </source>
</evidence>
<dbReference type="SUPFAM" id="SSF48452">
    <property type="entry name" value="TPR-like"/>
    <property type="match status" value="1"/>
</dbReference>
<evidence type="ECO:0000256" key="4">
    <source>
        <dbReference type="ARBA" id="ARBA00023237"/>
    </source>
</evidence>
<feature type="domain" description="Outer membrane lipoprotein BamD-like" evidence="9">
    <location>
        <begin position="31"/>
        <end position="234"/>
    </location>
</feature>
<dbReference type="PROSITE" id="PS51257">
    <property type="entry name" value="PROKAR_LIPOPROTEIN"/>
    <property type="match status" value="1"/>
</dbReference>
<dbReference type="Pfam" id="PF13525">
    <property type="entry name" value="YfiO"/>
    <property type="match status" value="1"/>
</dbReference>
<feature type="signal peptide" evidence="8">
    <location>
        <begin position="1"/>
        <end position="20"/>
    </location>
</feature>
<proteinExistence type="inferred from homology"/>
<dbReference type="Gene3D" id="1.25.40.10">
    <property type="entry name" value="Tetratricopeptide repeat domain"/>
    <property type="match status" value="1"/>
</dbReference>
<dbReference type="PANTHER" id="PTHR37423">
    <property type="entry name" value="SOLUBLE LYTIC MUREIN TRANSGLYCOSYLASE-RELATED"/>
    <property type="match status" value="1"/>
</dbReference>
<comment type="subcellular location">
    <subcellularLocation>
        <location evidence="6">Cell outer membrane</location>
        <topology evidence="6">Lipid-anchor</topology>
    </subcellularLocation>
</comment>
<evidence type="ECO:0000313" key="10">
    <source>
        <dbReference type="EMBL" id="MCL6268958.1"/>
    </source>
</evidence>
<organism evidence="10 11">
    <name type="scientific">Parendozoicomonas callyspongiae</name>
    <dbReference type="NCBI Taxonomy" id="2942213"/>
    <lineage>
        <taxon>Bacteria</taxon>
        <taxon>Pseudomonadati</taxon>
        <taxon>Pseudomonadota</taxon>
        <taxon>Gammaproteobacteria</taxon>
        <taxon>Oceanospirillales</taxon>
        <taxon>Endozoicomonadaceae</taxon>
        <taxon>Parendozoicomonas</taxon>
    </lineage>
</organism>
<dbReference type="PANTHER" id="PTHR37423:SF1">
    <property type="entry name" value="OUTER MEMBRANE PROTEIN ASSEMBLY FACTOR BAMD"/>
    <property type="match status" value="1"/>
</dbReference>
<name>A0ABT0PCD8_9GAMM</name>
<accession>A0ABT0PCD8</accession>
<dbReference type="RefSeq" id="WP_249697789.1">
    <property type="nucleotide sequence ID" value="NZ_JAMFLX010000003.1"/>
</dbReference>
<dbReference type="InterPro" id="IPR017689">
    <property type="entry name" value="BamD"/>
</dbReference>
<comment type="function">
    <text evidence="6">Part of the outer membrane protein assembly complex, which is involved in assembly and insertion of beta-barrel proteins into the outer membrane.</text>
</comment>
<dbReference type="CDD" id="cd15830">
    <property type="entry name" value="BamD"/>
    <property type="match status" value="1"/>
</dbReference>
<evidence type="ECO:0000256" key="2">
    <source>
        <dbReference type="ARBA" id="ARBA00023136"/>
    </source>
</evidence>
<evidence type="ECO:0000313" key="11">
    <source>
        <dbReference type="Proteomes" id="UP001203338"/>
    </source>
</evidence>
<evidence type="ECO:0000256" key="6">
    <source>
        <dbReference type="HAMAP-Rule" id="MF_00922"/>
    </source>
</evidence>
<comment type="similarity">
    <text evidence="6">Belongs to the BamD family.</text>
</comment>
<comment type="caution">
    <text evidence="10">The sequence shown here is derived from an EMBL/GenBank/DDBJ whole genome shotgun (WGS) entry which is preliminary data.</text>
</comment>
<dbReference type="NCBIfam" id="TIGR03302">
    <property type="entry name" value="OM_YfiO"/>
    <property type="match status" value="1"/>
</dbReference>
<sequence length="324" mass="36632">MRSTKHILILAMTLVLTACSSTETKVPENLTEAELYEQSSQALSSGLYSVAVDKLRILESRYPFGPFAEQAQLDLVYAYYMSTEPEASRAAAERFIRLHPQHPNVDYAYYMRGLASNTADLGLLERYVPVDLSRRDPGQARQSFNEFAELLRRFPESRYAPDARQRMIYLRNRLARYEMHAADYYLKRKAYVAAVNRGRYVVEHLQGTPSTEEALAVMIEGYQHLGLNQPADEALLVLKTNFPDSTLINAEGEFIGRRIYNDVDPSLLNTVTFGLIGSNDPAPRQRSEVIEEEEDSSMLSTVTFGLFGNDDEDKSEAVPEPPKP</sequence>
<gene>
    <name evidence="6" type="primary">bamD</name>
    <name evidence="10" type="ORF">M3P05_03250</name>
</gene>
<dbReference type="HAMAP" id="MF_00922">
    <property type="entry name" value="OM_assembly_BamD"/>
    <property type="match status" value="1"/>
</dbReference>
<reference evidence="10 11" key="1">
    <citation type="submission" date="2022-05" db="EMBL/GenBank/DDBJ databases">
        <authorList>
            <person name="Park J.-S."/>
        </authorList>
    </citation>
    <scope>NUCLEOTIDE SEQUENCE [LARGE SCALE GENOMIC DNA]</scope>
    <source>
        <strain evidence="10 11">2012CJ34-2</strain>
    </source>
</reference>
<dbReference type="Proteomes" id="UP001203338">
    <property type="component" value="Unassembled WGS sequence"/>
</dbReference>
<keyword evidence="5 6" id="KW-0449">Lipoprotein</keyword>
<evidence type="ECO:0000256" key="1">
    <source>
        <dbReference type="ARBA" id="ARBA00022729"/>
    </source>
</evidence>
<keyword evidence="11" id="KW-1185">Reference proteome</keyword>
<evidence type="ECO:0000256" key="3">
    <source>
        <dbReference type="ARBA" id="ARBA00023139"/>
    </source>
</evidence>
<dbReference type="InterPro" id="IPR011990">
    <property type="entry name" value="TPR-like_helical_dom_sf"/>
</dbReference>
<keyword evidence="1 6" id="KW-0732">Signal</keyword>
<keyword evidence="3 6" id="KW-0564">Palmitate</keyword>
<evidence type="ECO:0000256" key="7">
    <source>
        <dbReference type="SAM" id="MobiDB-lite"/>
    </source>
</evidence>
<dbReference type="InterPro" id="IPR039565">
    <property type="entry name" value="BamD-like"/>
</dbReference>
<keyword evidence="2 6" id="KW-0472">Membrane</keyword>
<dbReference type="EMBL" id="JAMFLX010000003">
    <property type="protein sequence ID" value="MCL6268958.1"/>
    <property type="molecule type" value="Genomic_DNA"/>
</dbReference>
<feature type="chain" id="PRO_5046467004" description="Outer membrane protein assembly factor BamD" evidence="8">
    <location>
        <begin position="21"/>
        <end position="324"/>
    </location>
</feature>